<feature type="transmembrane region" description="Helical" evidence="1">
    <location>
        <begin position="67"/>
        <end position="94"/>
    </location>
</feature>
<gene>
    <name evidence="2" type="ORF">JL102_18195</name>
</gene>
<accession>A0A937K076</accession>
<sequence length="180" mass="20741">MKPIVKVPLKFGLFGALLGMVVILVLYFINRHPLLIPPHLDFRILLFAVFIFFALKEFKDYYNNQMLNFWQGMVIGFIVYLVIGVLVGLGLVIICQLIPEFLTSYIEGTIHGMMLNKEQLIHGEEITITEAQFNEQVEEMRNATSVVVFFDYLGKSLFIGFPITIIISILMRRTESRFSK</sequence>
<evidence type="ECO:0000256" key="1">
    <source>
        <dbReference type="SAM" id="Phobius"/>
    </source>
</evidence>
<dbReference type="Proteomes" id="UP000659388">
    <property type="component" value="Unassembled WGS sequence"/>
</dbReference>
<keyword evidence="3" id="KW-1185">Reference proteome</keyword>
<feature type="transmembrane region" description="Helical" evidence="1">
    <location>
        <begin position="12"/>
        <end position="29"/>
    </location>
</feature>
<evidence type="ECO:0000313" key="3">
    <source>
        <dbReference type="Proteomes" id="UP000659388"/>
    </source>
</evidence>
<keyword evidence="1" id="KW-1133">Transmembrane helix</keyword>
<keyword evidence="1" id="KW-0812">Transmembrane</keyword>
<protein>
    <submittedName>
        <fullName evidence="2">DUF4199 domain-containing protein</fullName>
    </submittedName>
</protein>
<proteinExistence type="predicted"/>
<comment type="caution">
    <text evidence="2">The sequence shown here is derived from an EMBL/GenBank/DDBJ whole genome shotgun (WGS) entry which is preliminary data.</text>
</comment>
<feature type="transmembrane region" description="Helical" evidence="1">
    <location>
        <begin position="35"/>
        <end position="55"/>
    </location>
</feature>
<organism evidence="2 3">
    <name type="scientific">Fulvivirga sediminis</name>
    <dbReference type="NCBI Taxonomy" id="2803949"/>
    <lineage>
        <taxon>Bacteria</taxon>
        <taxon>Pseudomonadati</taxon>
        <taxon>Bacteroidota</taxon>
        <taxon>Cytophagia</taxon>
        <taxon>Cytophagales</taxon>
        <taxon>Fulvivirgaceae</taxon>
        <taxon>Fulvivirga</taxon>
    </lineage>
</organism>
<name>A0A937K076_9BACT</name>
<keyword evidence="1" id="KW-0472">Membrane</keyword>
<dbReference type="EMBL" id="JAESIY010000010">
    <property type="protein sequence ID" value="MBL3658088.1"/>
    <property type="molecule type" value="Genomic_DNA"/>
</dbReference>
<feature type="transmembrane region" description="Helical" evidence="1">
    <location>
        <begin position="152"/>
        <end position="171"/>
    </location>
</feature>
<evidence type="ECO:0000313" key="2">
    <source>
        <dbReference type="EMBL" id="MBL3658088.1"/>
    </source>
</evidence>
<dbReference type="AlphaFoldDB" id="A0A937K076"/>
<reference evidence="2" key="1">
    <citation type="submission" date="2021-01" db="EMBL/GenBank/DDBJ databases">
        <title>Fulvivirga kasyanovii gen. nov., sp nov., a novel member of the phylum Bacteroidetes isolated from seawater in a mussel farm.</title>
        <authorList>
            <person name="Zhao L.-H."/>
            <person name="Wang Z.-J."/>
        </authorList>
    </citation>
    <scope>NUCLEOTIDE SEQUENCE</scope>
    <source>
        <strain evidence="2">2943</strain>
    </source>
</reference>
<dbReference type="RefSeq" id="WP_202245880.1">
    <property type="nucleotide sequence ID" value="NZ_JAESIY010000010.1"/>
</dbReference>
<dbReference type="InterPro" id="IPR025250">
    <property type="entry name" value="DUF4199"/>
</dbReference>
<dbReference type="Pfam" id="PF13858">
    <property type="entry name" value="DUF4199"/>
    <property type="match status" value="1"/>
</dbReference>